<dbReference type="Gene3D" id="3.90.550.10">
    <property type="entry name" value="Spore Coat Polysaccharide Biosynthesis Protein SpsA, Chain A"/>
    <property type="match status" value="1"/>
</dbReference>
<proteinExistence type="predicted"/>
<name>A0A3E3DB02_9FIRM</name>
<evidence type="ECO:0000313" key="2">
    <source>
        <dbReference type="EMBL" id="RGD66397.1"/>
    </source>
</evidence>
<comment type="caution">
    <text evidence="2">The sequence shown here is derived from an EMBL/GenBank/DDBJ whole genome shotgun (WGS) entry which is preliminary data.</text>
</comment>
<protein>
    <submittedName>
        <fullName evidence="2">Glycosyltransferase</fullName>
    </submittedName>
</protein>
<dbReference type="AlphaFoldDB" id="A0A3E3DB02"/>
<organism evidence="2 3">
    <name type="scientific">Hungatella hathewayi</name>
    <dbReference type="NCBI Taxonomy" id="154046"/>
    <lineage>
        <taxon>Bacteria</taxon>
        <taxon>Bacillati</taxon>
        <taxon>Bacillota</taxon>
        <taxon>Clostridia</taxon>
        <taxon>Lachnospirales</taxon>
        <taxon>Lachnospiraceae</taxon>
        <taxon>Hungatella</taxon>
    </lineage>
</organism>
<dbReference type="SUPFAM" id="SSF53448">
    <property type="entry name" value="Nucleotide-diphospho-sugar transferases"/>
    <property type="match status" value="1"/>
</dbReference>
<dbReference type="Pfam" id="PF13692">
    <property type="entry name" value="Glyco_trans_1_4"/>
    <property type="match status" value="1"/>
</dbReference>
<evidence type="ECO:0000259" key="1">
    <source>
        <dbReference type="Pfam" id="PF00535"/>
    </source>
</evidence>
<dbReference type="EMBL" id="QTJW01000050">
    <property type="protein sequence ID" value="RGD66397.1"/>
    <property type="molecule type" value="Genomic_DNA"/>
</dbReference>
<dbReference type="PANTHER" id="PTHR43179">
    <property type="entry name" value="RHAMNOSYLTRANSFERASE WBBL"/>
    <property type="match status" value="1"/>
</dbReference>
<dbReference type="SUPFAM" id="SSF53756">
    <property type="entry name" value="UDP-Glycosyltransferase/glycogen phosphorylase"/>
    <property type="match status" value="1"/>
</dbReference>
<dbReference type="PANTHER" id="PTHR43179:SF7">
    <property type="entry name" value="RHAMNOSYLTRANSFERASE WBBL"/>
    <property type="match status" value="1"/>
</dbReference>
<accession>A0A3E3DB02</accession>
<reference evidence="2 3" key="1">
    <citation type="submission" date="2018-08" db="EMBL/GenBank/DDBJ databases">
        <title>A genome reference for cultivated species of the human gut microbiota.</title>
        <authorList>
            <person name="Zou Y."/>
            <person name="Xue W."/>
            <person name="Luo G."/>
        </authorList>
    </citation>
    <scope>NUCLEOTIDE SEQUENCE [LARGE SCALE GENOMIC DNA]</scope>
    <source>
        <strain evidence="2 3">AF19-13AC</strain>
    </source>
</reference>
<feature type="domain" description="Glycosyltransferase 2-like" evidence="1">
    <location>
        <begin position="112"/>
        <end position="246"/>
    </location>
</feature>
<dbReference type="Pfam" id="PF00535">
    <property type="entry name" value="Glycos_transf_2"/>
    <property type="match status" value="1"/>
</dbReference>
<gene>
    <name evidence="2" type="ORF">DWX31_32780</name>
</gene>
<dbReference type="OrthoDB" id="525353at2"/>
<evidence type="ECO:0000313" key="3">
    <source>
        <dbReference type="Proteomes" id="UP000261023"/>
    </source>
</evidence>
<dbReference type="Gene3D" id="3.40.50.2000">
    <property type="entry name" value="Glycogen Phosphorylase B"/>
    <property type="match status" value="1"/>
</dbReference>
<dbReference type="CDD" id="cd04186">
    <property type="entry name" value="GT_2_like_c"/>
    <property type="match status" value="1"/>
</dbReference>
<dbReference type="Proteomes" id="UP000261023">
    <property type="component" value="Unassembled WGS sequence"/>
</dbReference>
<sequence length="746" mass="86324">MSSNDGNLKFWKKALAVFVPYNSRRRVFLKMVLQLLNHPRQLVYYFRLQKLKRVLYYFNRGGITKVSQILDERLLMGADLRLEVKLKKIINSTQITDFPVLSFPSSATPVVSIIIPVYNQFSYTYICLASIMENSSEVDYEVILADDCSDDLTLQVNDVVKNIRIIRTPKNYGFLKNCNYASSFARGQYILFLNNDTQVQADWLIPMVRLMRENPDIGMTGSKLVYPDGRLQEAGGILWKDGSAWNYGNGSNPALPEFCYVKECDYISGASIMIRTTLWKQLGGFDERFTPAYCEDSDLAFMVRKAGYKVCCQPLSVVIHYEGLSNGISISEGLKAYQRINQSKFYEKWKNELEKNHKPNGEDVFLARDRSQLKKRILVIDHMVPQYDKDAGARNVFMYTKIFIESGLKVTFLPADYYPYQPYTAQLEQLGVEVLYGNYYFKYWKEWIQENAHFFDYFYVNRPHIAVRYIDLLKQYGNGKLIYYGHDLHYLRERREYEVTGNEELLKSSEHWKILEYQLIEKSDIIYVPSTYEKTVLEQAFPEKVIRSIPIYIYEKMETKKCPNIKKKKNLLFVGGFGHPPNIDAVLWFANEIFPHILISYPDIIWYIVGSKPPQEIMNLQSNNIVIKGFVSDEELHSLYQSCRLVVVPLRYGAGVKGKVIESIYEQCPLITTPVGAEGISTLEGVFVVAAADKSMADTIIRLYNDEDVLQNMMSKSPEYINTYFTKKQVIDVLGLDIGISDQKYN</sequence>
<dbReference type="GO" id="GO:0016740">
    <property type="term" value="F:transferase activity"/>
    <property type="evidence" value="ECO:0007669"/>
    <property type="project" value="UniProtKB-KW"/>
</dbReference>
<dbReference type="InterPro" id="IPR001173">
    <property type="entry name" value="Glyco_trans_2-like"/>
</dbReference>
<dbReference type="RefSeq" id="WP_117502892.1">
    <property type="nucleotide sequence ID" value="NZ_QTJW01000050.1"/>
</dbReference>
<keyword evidence="2" id="KW-0808">Transferase</keyword>
<dbReference type="InterPro" id="IPR029044">
    <property type="entry name" value="Nucleotide-diphossugar_trans"/>
</dbReference>
<dbReference type="CDD" id="cd03801">
    <property type="entry name" value="GT4_PimA-like"/>
    <property type="match status" value="1"/>
</dbReference>